<name>A0A1Q9H7C9_9GAMM</name>
<organism evidence="1 2">
    <name type="scientific">Photobacterium proteolyticum</name>
    <dbReference type="NCBI Taxonomy" id="1903952"/>
    <lineage>
        <taxon>Bacteria</taxon>
        <taxon>Pseudomonadati</taxon>
        <taxon>Pseudomonadota</taxon>
        <taxon>Gammaproteobacteria</taxon>
        <taxon>Vibrionales</taxon>
        <taxon>Vibrionaceae</taxon>
        <taxon>Photobacterium</taxon>
    </lineage>
</organism>
<evidence type="ECO:0000313" key="2">
    <source>
        <dbReference type="Proteomes" id="UP000186905"/>
    </source>
</evidence>
<gene>
    <name evidence="1" type="ORF">BIT28_14155</name>
</gene>
<protein>
    <submittedName>
        <fullName evidence="1">Uncharacterized protein</fullName>
    </submittedName>
</protein>
<dbReference type="AlphaFoldDB" id="A0A1Q9H7C9"/>
<dbReference type="Proteomes" id="UP000186905">
    <property type="component" value="Unassembled WGS sequence"/>
</dbReference>
<comment type="caution">
    <text evidence="1">The sequence shown here is derived from an EMBL/GenBank/DDBJ whole genome shotgun (WGS) entry which is preliminary data.</text>
</comment>
<dbReference type="EMBL" id="MJIL01000027">
    <property type="protein sequence ID" value="OLQ83774.1"/>
    <property type="molecule type" value="Genomic_DNA"/>
</dbReference>
<dbReference type="STRING" id="1903952.BIT28_14155"/>
<keyword evidence="2" id="KW-1185">Reference proteome</keyword>
<proteinExistence type="predicted"/>
<evidence type="ECO:0000313" key="1">
    <source>
        <dbReference type="EMBL" id="OLQ83774.1"/>
    </source>
</evidence>
<reference evidence="1 2" key="1">
    <citation type="submission" date="2016-09" db="EMBL/GenBank/DDBJ databases">
        <title>Photobacterium proteolyticum sp. nov. a protease producing bacterium isolated from ocean sediments of Laizhou Bay.</title>
        <authorList>
            <person name="Li Y."/>
        </authorList>
    </citation>
    <scope>NUCLEOTIDE SEQUENCE [LARGE SCALE GENOMIC DNA]</scope>
    <source>
        <strain evidence="1 2">13-12</strain>
    </source>
</reference>
<sequence>MLESQERSFKHINNWTSESIKKFANRLAIILAITEDLRHKYKSNSSKSVGYDVECDPIRIHCLNKRGEWIGISNCLSYRKSTLDIFANEDWDDLHRDRGCPTFYPLHDLESHWRYPIFRGGLHFEPLDINELQLHVTVRRQAFFPFSPHSEYSVFLNQLLEAEHCKRSMITTFK</sequence>
<accession>A0A1Q9H7C9</accession>